<evidence type="ECO:0000259" key="2">
    <source>
        <dbReference type="Pfam" id="PF05157"/>
    </source>
</evidence>
<feature type="compositionally biased region" description="Low complexity" evidence="1">
    <location>
        <begin position="308"/>
        <end position="321"/>
    </location>
</feature>
<proteinExistence type="predicted"/>
<dbReference type="InterPro" id="IPR007831">
    <property type="entry name" value="T2SS_GspE_N"/>
</dbReference>
<accession>A0A0H4XFE6</accession>
<dbReference type="EMBL" id="CP012109">
    <property type="protein sequence ID" value="AKQ66912.1"/>
    <property type="molecule type" value="Genomic_DNA"/>
</dbReference>
<keyword evidence="4" id="KW-1185">Reference proteome</keyword>
<feature type="region of interest" description="Disordered" evidence="1">
    <location>
        <begin position="303"/>
        <end position="356"/>
    </location>
</feature>
<name>A0A0H4XFE6_9BACT</name>
<reference evidence="3 4" key="1">
    <citation type="journal article" date="2016" name="PLoS ONE">
        <title>Complete Genome Sequence and Comparative Genomics of a Novel Myxobacterium Myxococcus hansupus.</title>
        <authorList>
            <person name="Sharma G."/>
            <person name="Narwani T."/>
            <person name="Subramanian S."/>
        </authorList>
    </citation>
    <scope>NUCLEOTIDE SEQUENCE [LARGE SCALE GENOMIC DNA]</scope>
    <source>
        <strain evidence="4">mixupus</strain>
    </source>
</reference>
<dbReference type="PATRIC" id="fig|1297742.4.peg.3867"/>
<evidence type="ECO:0000313" key="3">
    <source>
        <dbReference type="EMBL" id="AKQ66912.1"/>
    </source>
</evidence>
<gene>
    <name evidence="3" type="ORF">A176_003824</name>
</gene>
<dbReference type="SUPFAM" id="SSF48452">
    <property type="entry name" value="TPR-like"/>
    <property type="match status" value="1"/>
</dbReference>
<sequence length="453" mass="49726">MPGKALNQDMARRLGERLVLDGVLTPELLSRALAHQQESGQKLGECLVRLGVDETPVLRLLAQEFQTRFVSTEKLAQAQISPALLEKVPVRLAEGFDFMPLRLAQGVLYVAIAEPQRQRALEEIVRTVGVTQVLPFVAVRRSIRAAIRKHYYADALAFEHPPQDEACPHCGAPTQPGDFQCPRCELLLVREVDDLPPRDNVSLVRALLTQPERNGTRGTPQPETTRVVTFQAPTGGTQARPFIVGGLNVAKLKLSPFEAYVLSLVDGHTSLSDLALITQLTDVELRALFASLEERGVTKLYEVPPPTTRATHARAASSGATVESPPQPPMSAQAPRVETPSTQRQVESVPPAPRTEDANEDILQRVVRLEQAGRLADAVELLERGIGLLPSPAPLYNRLGMILLNHQRDYARATALFQKAADLEPENSLFTMNLYSVMCLMADATHAGQKARR</sequence>
<feature type="domain" description="Type II secretion system protein GspE N-terminal" evidence="2">
    <location>
        <begin position="74"/>
        <end position="153"/>
    </location>
</feature>
<organism evidence="3 4">
    <name type="scientific">Pseudomyxococcus hansupus</name>
    <dbReference type="NCBI Taxonomy" id="1297742"/>
    <lineage>
        <taxon>Bacteria</taxon>
        <taxon>Pseudomonadati</taxon>
        <taxon>Myxococcota</taxon>
        <taxon>Myxococcia</taxon>
        <taxon>Myxococcales</taxon>
        <taxon>Cystobacterineae</taxon>
        <taxon>Myxococcaceae</taxon>
        <taxon>Pseudomyxococcus</taxon>
    </lineage>
</organism>
<evidence type="ECO:0000256" key="1">
    <source>
        <dbReference type="SAM" id="MobiDB-lite"/>
    </source>
</evidence>
<evidence type="ECO:0000313" key="4">
    <source>
        <dbReference type="Proteomes" id="UP000009026"/>
    </source>
</evidence>
<dbReference type="eggNOG" id="COG0457">
    <property type="taxonomic scope" value="Bacteria"/>
</dbReference>
<dbReference type="Pfam" id="PF05157">
    <property type="entry name" value="MshEN"/>
    <property type="match status" value="1"/>
</dbReference>
<dbReference type="InterPro" id="IPR037257">
    <property type="entry name" value="T2SS_E_N_sf"/>
</dbReference>
<dbReference type="KEGG" id="mym:A176_003824"/>
<dbReference type="InterPro" id="IPR011990">
    <property type="entry name" value="TPR-like_helical_dom_sf"/>
</dbReference>
<dbReference type="SUPFAM" id="SSF160246">
    <property type="entry name" value="EspE N-terminal domain-like"/>
    <property type="match status" value="1"/>
</dbReference>
<dbReference type="Gene3D" id="3.30.300.160">
    <property type="entry name" value="Type II secretion system, protein E, N-terminal domain"/>
    <property type="match status" value="1"/>
</dbReference>
<dbReference type="Proteomes" id="UP000009026">
    <property type="component" value="Chromosome"/>
</dbReference>
<dbReference type="AlphaFoldDB" id="A0A0H4XFE6"/>
<dbReference type="STRING" id="1297742.A176_003824"/>
<protein>
    <submittedName>
        <fullName evidence="3">Type IV fimbrial assembly, ATPase PilB</fullName>
    </submittedName>
</protein>
<dbReference type="Gene3D" id="1.25.40.10">
    <property type="entry name" value="Tetratricopeptide repeat domain"/>
    <property type="match status" value="1"/>
</dbReference>